<evidence type="ECO:0000256" key="2">
    <source>
        <dbReference type="ARBA" id="ARBA00006653"/>
    </source>
</evidence>
<dbReference type="GO" id="GO:0015031">
    <property type="term" value="P:protein transport"/>
    <property type="evidence" value="ECO:0007669"/>
    <property type="project" value="UniProtKB-KW"/>
</dbReference>
<reference evidence="8 9" key="1">
    <citation type="submission" date="2024-05" db="EMBL/GenBank/DDBJ databases">
        <title>Genetic variation in Jamaican populations of the coffee berry borer (Hypothenemus hampei).</title>
        <authorList>
            <person name="Errbii M."/>
            <person name="Myrie A."/>
        </authorList>
    </citation>
    <scope>NUCLEOTIDE SEQUENCE [LARGE SCALE GENOMIC DNA]</scope>
    <source>
        <strain evidence="8">JA-Hopewell-2020-01-JO</strain>
        <tissue evidence="8">Whole body</tissue>
    </source>
</reference>
<evidence type="ECO:0000256" key="3">
    <source>
        <dbReference type="ARBA" id="ARBA00020978"/>
    </source>
</evidence>
<evidence type="ECO:0000256" key="7">
    <source>
        <dbReference type="ARBA" id="ARBA00023136"/>
    </source>
</evidence>
<comment type="similarity">
    <text evidence="2">Belongs to the COG1 family.</text>
</comment>
<keyword evidence="5" id="KW-0653">Protein transport</keyword>
<evidence type="ECO:0000313" key="9">
    <source>
        <dbReference type="Proteomes" id="UP001566132"/>
    </source>
</evidence>
<dbReference type="GO" id="GO:0000139">
    <property type="term" value="C:Golgi membrane"/>
    <property type="evidence" value="ECO:0007669"/>
    <property type="project" value="UniProtKB-SubCell"/>
</dbReference>
<sequence length="873" mass="100447">MNRQDLLNLDVNKLFEDRGIDEIIEIEKHLDAELEKKRNDLRSMVGDRYKDILAASDAIKSMKTYSEEIVADIEDIMNTCEKLLDKPDPLLPAAPMDPEILSQKNEERALLIQVRLALFLNEQIWIALDRDQNLEAAQYYLLAQHIYMGLNLNKKDYLDHLVILKQAKLNLSTLKSKIINKVTEKLESVEITAEETSRNLNVLILLNCQTHNQLLSVFIDHRKTALNTVINSHYSSVRMQIAAMVKCIITTLLLLHDCFIYNDSKNGLLWEELDNIISDNALPTISKVQLPKTPLIAYIPDIIKEFRPKLHVTHDQNMIVDDEVINNWLKSTQLNVHEGLENSLQHVTTVKGLYLIEEEALKIVPMESWLKLCSDLNLPENFNVWYFFFQDSITASVKRLISGTVHGSLHTIEKEIKLYLKENSKFEVDLRRYAWKEDGQDVSKSKNDHAGLTMKSLGYSKNVVDLCDKLDKEFQQLLEDVSHYLYGHKYNSENSVQYLMADFKFKRKFIDREALESHLMSESFKNSFRIPKFIRRQIESLPKERQVEHSIFFARFLQASLTLCKNFQKCCDFKNTGVEWINVSTCFNLESLNLWSNWVEDCLQTTIKQANSLSDITAENMASILTKWDEIEIQEQTEEKVFKSQIKLPRKPSITLTELLVHLNNQLSKILPYTLPKSIHVKFIERNVQAILKQYETIALSELNQIQALQFLLDVRFLTTLSVPRDNTLLVNQAQSICDQLRGKIDPFDLDVFYSHLQNNIRKAVSQSQVLYGCLLPSSAQLMNLGAFERGKEQDGSPTLIALSTPSTNSWFPLLPIISSSQKTFGTTQNKVETPKPAVEVDIKASPKKMKDPSSMRQSAVSLFGNFSTDWFS</sequence>
<keyword evidence="7" id="KW-0472">Membrane</keyword>
<organism evidence="8 9">
    <name type="scientific">Hypothenemus hampei</name>
    <name type="common">Coffee berry borer</name>
    <dbReference type="NCBI Taxonomy" id="57062"/>
    <lineage>
        <taxon>Eukaryota</taxon>
        <taxon>Metazoa</taxon>
        <taxon>Ecdysozoa</taxon>
        <taxon>Arthropoda</taxon>
        <taxon>Hexapoda</taxon>
        <taxon>Insecta</taxon>
        <taxon>Pterygota</taxon>
        <taxon>Neoptera</taxon>
        <taxon>Endopterygota</taxon>
        <taxon>Coleoptera</taxon>
        <taxon>Polyphaga</taxon>
        <taxon>Cucujiformia</taxon>
        <taxon>Curculionidae</taxon>
        <taxon>Scolytinae</taxon>
        <taxon>Hypothenemus</taxon>
    </lineage>
</organism>
<name>A0ABD1ES87_HYPHA</name>
<proteinExistence type="inferred from homology"/>
<evidence type="ECO:0000256" key="6">
    <source>
        <dbReference type="ARBA" id="ARBA00023034"/>
    </source>
</evidence>
<dbReference type="EMBL" id="JBDJPC010000005">
    <property type="protein sequence ID" value="KAL1501649.1"/>
    <property type="molecule type" value="Genomic_DNA"/>
</dbReference>
<evidence type="ECO:0000256" key="4">
    <source>
        <dbReference type="ARBA" id="ARBA00022448"/>
    </source>
</evidence>
<keyword evidence="4" id="KW-0813">Transport</keyword>
<evidence type="ECO:0000313" key="8">
    <source>
        <dbReference type="EMBL" id="KAL1501649.1"/>
    </source>
</evidence>
<evidence type="ECO:0000256" key="5">
    <source>
        <dbReference type="ARBA" id="ARBA00022927"/>
    </source>
</evidence>
<comment type="subcellular location">
    <subcellularLocation>
        <location evidence="1">Golgi apparatus membrane</location>
        <topology evidence="1">Peripheral membrane protein</topology>
    </subcellularLocation>
</comment>
<comment type="caution">
    <text evidence="8">The sequence shown here is derived from an EMBL/GenBank/DDBJ whole genome shotgun (WGS) entry which is preliminary data.</text>
</comment>
<dbReference type="PANTHER" id="PTHR31658">
    <property type="entry name" value="CONSERVED OLIGOMERIC GOLGI COMPLEX SUBUNIT 1"/>
    <property type="match status" value="1"/>
</dbReference>
<dbReference type="AlphaFoldDB" id="A0ABD1ES87"/>
<gene>
    <name evidence="8" type="ORF">ABEB36_006943</name>
</gene>
<dbReference type="Pfam" id="PF08700">
    <property type="entry name" value="VPS51_Exo84_N"/>
    <property type="match status" value="1"/>
</dbReference>
<dbReference type="PANTHER" id="PTHR31658:SF0">
    <property type="entry name" value="CONSERVED OLIGOMERIC GOLGI COMPLEX SUBUNIT 1"/>
    <property type="match status" value="1"/>
</dbReference>
<dbReference type="InterPro" id="IPR033370">
    <property type="entry name" value="COG1"/>
</dbReference>
<keyword evidence="6" id="KW-0333">Golgi apparatus</keyword>
<accession>A0ABD1ES87</accession>
<dbReference type="Proteomes" id="UP001566132">
    <property type="component" value="Unassembled WGS sequence"/>
</dbReference>
<protein>
    <recommendedName>
        <fullName evidence="3">Conserved oligomeric Golgi complex subunit 1</fullName>
    </recommendedName>
</protein>
<evidence type="ECO:0000256" key="1">
    <source>
        <dbReference type="ARBA" id="ARBA00004395"/>
    </source>
</evidence>
<keyword evidence="9" id="KW-1185">Reference proteome</keyword>